<gene>
    <name evidence="1" type="ORF">DF3PB_4410005</name>
</gene>
<accession>A0A380THH2</accession>
<proteinExistence type="predicted"/>
<sequence length="120" mass="13439">MDHSLHFTFSVQLTETVTVMAPDEDAARAFLAQGFGKYAGPTRKNELEGVGRTLKQSLQQHAGELLSVEDPMAPREAEERERWGGRTATEYGKALEERWQRLEARVKALEGALARPRADD</sequence>
<reference evidence="1" key="1">
    <citation type="submission" date="2018-07" db="EMBL/GenBank/DDBJ databases">
        <authorList>
            <person name="Quirk P.G."/>
            <person name="Krulwich T.A."/>
        </authorList>
    </citation>
    <scope>NUCLEOTIDE SEQUENCE</scope>
</reference>
<evidence type="ECO:0000313" key="1">
    <source>
        <dbReference type="EMBL" id="SUS07467.1"/>
    </source>
</evidence>
<organism evidence="1">
    <name type="scientific">metagenome</name>
    <dbReference type="NCBI Taxonomy" id="256318"/>
    <lineage>
        <taxon>unclassified sequences</taxon>
        <taxon>metagenomes</taxon>
    </lineage>
</organism>
<protein>
    <submittedName>
        <fullName evidence="1">Uncharacterized protein</fullName>
    </submittedName>
</protein>
<dbReference type="EMBL" id="UIDG01000381">
    <property type="protein sequence ID" value="SUS07467.1"/>
    <property type="molecule type" value="Genomic_DNA"/>
</dbReference>
<dbReference type="AlphaFoldDB" id="A0A380THH2"/>
<name>A0A380THH2_9ZZZZ</name>